<accession>A0A285CVW4</accession>
<keyword evidence="6" id="KW-1185">Reference proteome</keyword>
<dbReference type="InterPro" id="IPR003386">
    <property type="entry name" value="LACT/PDAT_acylTrfase"/>
</dbReference>
<dbReference type="PANTHER" id="PTHR48182">
    <property type="entry name" value="PROTEIN SERAC1"/>
    <property type="match status" value="1"/>
</dbReference>
<dbReference type="EMBL" id="OAOP01000005">
    <property type="protein sequence ID" value="SNX71176.1"/>
    <property type="molecule type" value="Genomic_DNA"/>
</dbReference>
<evidence type="ECO:0000256" key="2">
    <source>
        <dbReference type="ARBA" id="ARBA00004370"/>
    </source>
</evidence>
<evidence type="ECO:0000313" key="5">
    <source>
        <dbReference type="EMBL" id="SNX71176.1"/>
    </source>
</evidence>
<name>A0A285CVW4_9BACI</name>
<keyword evidence="5" id="KW-0012">Acyltransferase</keyword>
<dbReference type="RefSeq" id="WP_097158857.1">
    <property type="nucleotide sequence ID" value="NZ_JBEPMQ010000004.1"/>
</dbReference>
<dbReference type="InterPro" id="IPR052374">
    <property type="entry name" value="SERAC1"/>
</dbReference>
<evidence type="ECO:0000256" key="4">
    <source>
        <dbReference type="ARBA" id="ARBA00023136"/>
    </source>
</evidence>
<dbReference type="Pfam" id="PF02450">
    <property type="entry name" value="LCAT"/>
    <property type="match status" value="1"/>
</dbReference>
<dbReference type="PANTHER" id="PTHR48182:SF2">
    <property type="entry name" value="PROTEIN SERAC1"/>
    <property type="match status" value="1"/>
</dbReference>
<protein>
    <submittedName>
        <fullName evidence="5">Lecithin:cholesterol acyltransferase</fullName>
    </submittedName>
</protein>
<dbReference type="GO" id="GO:0008374">
    <property type="term" value="F:O-acyltransferase activity"/>
    <property type="evidence" value="ECO:0007669"/>
    <property type="project" value="InterPro"/>
</dbReference>
<comment type="subcellular location">
    <subcellularLocation>
        <location evidence="1">Endoplasmic reticulum</location>
    </subcellularLocation>
    <subcellularLocation>
        <location evidence="2">Membrane</location>
    </subcellularLocation>
</comment>
<keyword evidence="3" id="KW-0256">Endoplasmic reticulum</keyword>
<sequence length="1008" mass="116261">MALNLLFHKQSETPSDNLIVLIHGLGAPNSTWTHDGVSWIDLFLTDDTFGSLDVAEITYDTTHLANGILSLMGIKKIKLGRFKRFTVGKGPYTTIEILARELKRELDSKKVKQYKNVVLIGHSMGGLVAIRYILEEFENNQSHNIKGMISLATPYNGSSFALYSQLIKSINRHAQIPSLEPNSAFLDETIRLWQKHLDKMNLDFKFFFGTEDTIVSENSAIPHIVSSKWTGGIPLPGDHSGILNVENHSSVSYSHVSEAVKDFFDKDIVLKKKIIDEQRRLTIAKSVTRLKANGLDREQALYLLEKTYDFEYLKPVSEKRLVVIVGEFGLGKSFAIDKIYLDLLIRAENESNFPIPISINAAQLDNDVQSYLEGIVVDQSKEFWIIVDGMDEVSVSIASNILENMRISTERWNNLRVILTSRPLSIFNNISETVYMRGLSQKAALELVNYINHQENQYYYHHLPKDIGIAIQRPLFAILLGLYLTKKNSLIPTTSGELLSYMIENALEKVELNDSHIIQMLMNLAMVSTCNGNVPVKKSEIGDIMEVRNLLNTGIVIEENGYISFVLPILNQWFAAKALSEDIITINQIFESSYLDYWKYPLVILITIFKENKIDNILREIVEKDPGFAAMLIEESIQKWGIHNEITSLSSQECGEKIRMTMNSWVKSLEILADIIAPIDMQRNILPIGVNKNDEWLYTSWYRGRKELTEISIIDRSRNEIDWPTLRGARPGNSSSWYWRWTLEELRDNLTKLIKNNTLPICTEIIYKEIMWSTTLKIYKKGSLYTKGIVLDDIRSRLEREYKHITEIETDNKLVPISMYMGYIEDLESKGVRVIECPLPGGDIDNPIDNWVWSVYSDEQLYMRTLKIYQEAIIGYKELVETFFPVLKQRLRKYVLYPFILKGEFFPPEENSKYLPIGPAMKWHLEPLPLEKKEAILDIKMSRGRKEEFNDEDIYEIARKIKEYRPDSYIWIGANQNSQILDIFGDRPVTKIIYKWLEEDLKSVDWIK</sequence>
<dbReference type="GO" id="GO:0016020">
    <property type="term" value="C:membrane"/>
    <property type="evidence" value="ECO:0007669"/>
    <property type="project" value="UniProtKB-SubCell"/>
</dbReference>
<dbReference type="Proteomes" id="UP000219546">
    <property type="component" value="Unassembled WGS sequence"/>
</dbReference>
<evidence type="ECO:0000313" key="6">
    <source>
        <dbReference type="Proteomes" id="UP000219546"/>
    </source>
</evidence>
<dbReference type="AlphaFoldDB" id="A0A285CVW4"/>
<dbReference type="SUPFAM" id="SSF52540">
    <property type="entry name" value="P-loop containing nucleoside triphosphate hydrolases"/>
    <property type="match status" value="1"/>
</dbReference>
<dbReference type="Gene3D" id="3.40.50.300">
    <property type="entry name" value="P-loop containing nucleotide triphosphate hydrolases"/>
    <property type="match status" value="1"/>
</dbReference>
<dbReference type="InterPro" id="IPR029058">
    <property type="entry name" value="AB_hydrolase_fold"/>
</dbReference>
<proteinExistence type="predicted"/>
<evidence type="ECO:0000256" key="1">
    <source>
        <dbReference type="ARBA" id="ARBA00004240"/>
    </source>
</evidence>
<dbReference type="InterPro" id="IPR027417">
    <property type="entry name" value="P-loop_NTPase"/>
</dbReference>
<gene>
    <name evidence="5" type="ORF">SAMN05877753_10514</name>
</gene>
<dbReference type="SUPFAM" id="SSF53474">
    <property type="entry name" value="alpha/beta-Hydrolases"/>
    <property type="match status" value="1"/>
</dbReference>
<dbReference type="Gene3D" id="3.40.50.1820">
    <property type="entry name" value="alpha/beta hydrolase"/>
    <property type="match status" value="1"/>
</dbReference>
<keyword evidence="4" id="KW-0472">Membrane</keyword>
<reference evidence="5 6" key="1">
    <citation type="submission" date="2017-08" db="EMBL/GenBank/DDBJ databases">
        <authorList>
            <person name="de Groot N.N."/>
        </authorList>
    </citation>
    <scope>NUCLEOTIDE SEQUENCE [LARGE SCALE GENOMIC DNA]</scope>
    <source>
        <strain evidence="5 6">JC228</strain>
    </source>
</reference>
<organism evidence="5 6">
    <name type="scientific">Bacillus oleivorans</name>
    <dbReference type="NCBI Taxonomy" id="1448271"/>
    <lineage>
        <taxon>Bacteria</taxon>
        <taxon>Bacillati</taxon>
        <taxon>Bacillota</taxon>
        <taxon>Bacilli</taxon>
        <taxon>Bacillales</taxon>
        <taxon>Bacillaceae</taxon>
        <taxon>Bacillus</taxon>
    </lineage>
</organism>
<evidence type="ECO:0000256" key="3">
    <source>
        <dbReference type="ARBA" id="ARBA00022824"/>
    </source>
</evidence>
<keyword evidence="5" id="KW-0808">Transferase</keyword>
<dbReference type="GO" id="GO:0006629">
    <property type="term" value="P:lipid metabolic process"/>
    <property type="evidence" value="ECO:0007669"/>
    <property type="project" value="InterPro"/>
</dbReference>